<keyword evidence="3" id="KW-1185">Reference proteome</keyword>
<gene>
    <name evidence="2" type="ORF">PVAP13_1KG132654</name>
</gene>
<evidence type="ECO:0000313" key="3">
    <source>
        <dbReference type="Proteomes" id="UP000823388"/>
    </source>
</evidence>
<sequence>MPPPADPPTAAARRGLRSGRPTPSMRAHRGRPTPLTLSPRRSAAAWPCRRRPEPRRRLLCLAPPLGHWSRWPPRRPGSRARAPPRVAAAPPRGPPPVAAAAGRLALRLGAATRCGSRG</sequence>
<proteinExistence type="predicted"/>
<comment type="caution">
    <text evidence="2">The sequence shown here is derived from an EMBL/GenBank/DDBJ whole genome shotgun (WGS) entry which is preliminary data.</text>
</comment>
<feature type="region of interest" description="Disordered" evidence="1">
    <location>
        <begin position="1"/>
        <end position="50"/>
    </location>
</feature>
<dbReference type="AlphaFoldDB" id="A0A8T0XBX4"/>
<reference evidence="2" key="1">
    <citation type="submission" date="2020-05" db="EMBL/GenBank/DDBJ databases">
        <title>WGS assembly of Panicum virgatum.</title>
        <authorList>
            <person name="Lovell J.T."/>
            <person name="Jenkins J."/>
            <person name="Shu S."/>
            <person name="Juenger T.E."/>
            <person name="Schmutz J."/>
        </authorList>
    </citation>
    <scope>NUCLEOTIDE SEQUENCE</scope>
    <source>
        <strain evidence="2">AP13</strain>
    </source>
</reference>
<evidence type="ECO:0000313" key="2">
    <source>
        <dbReference type="EMBL" id="KAG2656915.1"/>
    </source>
</evidence>
<accession>A0A8T0XBX4</accession>
<evidence type="ECO:0000256" key="1">
    <source>
        <dbReference type="SAM" id="MobiDB-lite"/>
    </source>
</evidence>
<name>A0A8T0XBX4_PANVG</name>
<dbReference type="Proteomes" id="UP000823388">
    <property type="component" value="Chromosome 1K"/>
</dbReference>
<organism evidence="2 3">
    <name type="scientific">Panicum virgatum</name>
    <name type="common">Blackwell switchgrass</name>
    <dbReference type="NCBI Taxonomy" id="38727"/>
    <lineage>
        <taxon>Eukaryota</taxon>
        <taxon>Viridiplantae</taxon>
        <taxon>Streptophyta</taxon>
        <taxon>Embryophyta</taxon>
        <taxon>Tracheophyta</taxon>
        <taxon>Spermatophyta</taxon>
        <taxon>Magnoliopsida</taxon>
        <taxon>Liliopsida</taxon>
        <taxon>Poales</taxon>
        <taxon>Poaceae</taxon>
        <taxon>PACMAD clade</taxon>
        <taxon>Panicoideae</taxon>
        <taxon>Panicodae</taxon>
        <taxon>Paniceae</taxon>
        <taxon>Panicinae</taxon>
        <taxon>Panicum</taxon>
        <taxon>Panicum sect. Hiantes</taxon>
    </lineage>
</organism>
<feature type="region of interest" description="Disordered" evidence="1">
    <location>
        <begin position="64"/>
        <end position="97"/>
    </location>
</feature>
<dbReference type="EMBL" id="CM029037">
    <property type="protein sequence ID" value="KAG2656915.1"/>
    <property type="molecule type" value="Genomic_DNA"/>
</dbReference>
<protein>
    <submittedName>
        <fullName evidence="2">Uncharacterized protein</fullName>
    </submittedName>
</protein>
<feature type="compositionally biased region" description="Low complexity" evidence="1">
    <location>
        <begin position="79"/>
        <end position="90"/>
    </location>
</feature>